<evidence type="ECO:0000256" key="1">
    <source>
        <dbReference type="ARBA" id="ARBA00010577"/>
    </source>
</evidence>
<comment type="similarity">
    <text evidence="1">Belongs to the FlgD family.</text>
</comment>
<accession>A0A1U9NGJ4</accession>
<name>A0A1U9NGJ4_9BACT</name>
<dbReference type="STRING" id="1936003.STSP2_00063"/>
<keyword evidence="6" id="KW-1185">Reference proteome</keyword>
<dbReference type="Pfam" id="PF03963">
    <property type="entry name" value="FlgD"/>
    <property type="match status" value="1"/>
</dbReference>
<evidence type="ECO:0000313" key="6">
    <source>
        <dbReference type="Proteomes" id="UP000189674"/>
    </source>
</evidence>
<dbReference type="GO" id="GO:0044781">
    <property type="term" value="P:bacterial-type flagellum organization"/>
    <property type="evidence" value="ECO:0007669"/>
    <property type="project" value="UniProtKB-KW"/>
</dbReference>
<gene>
    <name evidence="5" type="primary">flgD</name>
    <name evidence="5" type="ORF">STSP2_00063</name>
</gene>
<dbReference type="Proteomes" id="UP000189674">
    <property type="component" value="Chromosome"/>
</dbReference>
<dbReference type="RefSeq" id="WP_146658773.1">
    <property type="nucleotide sequence ID" value="NZ_CP019791.1"/>
</dbReference>
<protein>
    <recommendedName>
        <fullName evidence="2">Basal-body rod modification protein FlgD</fullName>
    </recommendedName>
</protein>
<keyword evidence="3" id="KW-1005">Bacterial flagellum biogenesis</keyword>
<dbReference type="AlphaFoldDB" id="A0A1U9NGJ4"/>
<organism evidence="5 6">
    <name type="scientific">Anaerohalosphaera lusitana</name>
    <dbReference type="NCBI Taxonomy" id="1936003"/>
    <lineage>
        <taxon>Bacteria</taxon>
        <taxon>Pseudomonadati</taxon>
        <taxon>Planctomycetota</taxon>
        <taxon>Phycisphaerae</taxon>
        <taxon>Sedimentisphaerales</taxon>
        <taxon>Anaerohalosphaeraceae</taxon>
        <taxon>Anaerohalosphaera</taxon>
    </lineage>
</organism>
<evidence type="ECO:0000256" key="2">
    <source>
        <dbReference type="ARBA" id="ARBA00016013"/>
    </source>
</evidence>
<reference evidence="6" key="1">
    <citation type="submission" date="2017-02" db="EMBL/GenBank/DDBJ databases">
        <title>Comparative genomics and description of representatives of a novel lineage of planctomycetes thriving in anoxic sediments.</title>
        <authorList>
            <person name="Spring S."/>
            <person name="Bunk B."/>
            <person name="Sproer C."/>
        </authorList>
    </citation>
    <scope>NUCLEOTIDE SEQUENCE [LARGE SCALE GENOMIC DNA]</scope>
    <source>
        <strain evidence="6">ST-NAGAB-D1</strain>
    </source>
</reference>
<dbReference type="InterPro" id="IPR005648">
    <property type="entry name" value="FlgD"/>
</dbReference>
<proteinExistence type="inferred from homology"/>
<dbReference type="EMBL" id="CP019791">
    <property type="protein sequence ID" value="AQT66925.1"/>
    <property type="molecule type" value="Genomic_DNA"/>
</dbReference>
<evidence type="ECO:0000256" key="3">
    <source>
        <dbReference type="ARBA" id="ARBA00022795"/>
    </source>
</evidence>
<dbReference type="OrthoDB" id="280334at2"/>
<comment type="function">
    <text evidence="4">Required for flagellar hook formation. May act as a scaffolding protein.</text>
</comment>
<evidence type="ECO:0000256" key="4">
    <source>
        <dbReference type="ARBA" id="ARBA00024746"/>
    </source>
</evidence>
<dbReference type="KEGG" id="alus:STSP2_00063"/>
<evidence type="ECO:0000313" key="5">
    <source>
        <dbReference type="EMBL" id="AQT66925.1"/>
    </source>
</evidence>
<sequence length="147" mass="16390">MSSINSMQSAQQLQMDYMRLLTTQLQHQNPLDPMDNEQMTAQLTQLSQLGQLEQMNTSFAQVLESTKLNYAGNLVGKEVSFMDYSRMGPNNVPGVKVLGIVEKVDVEGENVMLNVGQYDQSGSKVKTHTINMKEVDTIGFNVTDVLK</sequence>